<keyword evidence="2" id="KW-1185">Reference proteome</keyword>
<sequence length="59" mass="6314">MEYDKHSTKQPDHMTQAVTATRRVASGGAEKIPSFHVAVATRGCVQKPVAMDTEDGCAP</sequence>
<evidence type="ECO:0000313" key="1">
    <source>
        <dbReference type="EMBL" id="TNN66756.1"/>
    </source>
</evidence>
<organism evidence="1 2">
    <name type="scientific">Liparis tanakae</name>
    <name type="common">Tanaka's snailfish</name>
    <dbReference type="NCBI Taxonomy" id="230148"/>
    <lineage>
        <taxon>Eukaryota</taxon>
        <taxon>Metazoa</taxon>
        <taxon>Chordata</taxon>
        <taxon>Craniata</taxon>
        <taxon>Vertebrata</taxon>
        <taxon>Euteleostomi</taxon>
        <taxon>Actinopterygii</taxon>
        <taxon>Neopterygii</taxon>
        <taxon>Teleostei</taxon>
        <taxon>Neoteleostei</taxon>
        <taxon>Acanthomorphata</taxon>
        <taxon>Eupercaria</taxon>
        <taxon>Perciformes</taxon>
        <taxon>Cottioidei</taxon>
        <taxon>Cottales</taxon>
        <taxon>Liparidae</taxon>
        <taxon>Liparis</taxon>
    </lineage>
</organism>
<evidence type="ECO:0000313" key="2">
    <source>
        <dbReference type="Proteomes" id="UP000314294"/>
    </source>
</evidence>
<accession>A0A4Z2HLP9</accession>
<protein>
    <submittedName>
        <fullName evidence="1">Uncharacterized protein</fullName>
    </submittedName>
</protein>
<dbReference type="EMBL" id="SRLO01000214">
    <property type="protein sequence ID" value="TNN66756.1"/>
    <property type="molecule type" value="Genomic_DNA"/>
</dbReference>
<name>A0A4Z2HLP9_9TELE</name>
<dbReference type="Proteomes" id="UP000314294">
    <property type="component" value="Unassembled WGS sequence"/>
</dbReference>
<dbReference type="AlphaFoldDB" id="A0A4Z2HLP9"/>
<reference evidence="1 2" key="1">
    <citation type="submission" date="2019-03" db="EMBL/GenBank/DDBJ databases">
        <title>First draft genome of Liparis tanakae, snailfish: a comprehensive survey of snailfish specific genes.</title>
        <authorList>
            <person name="Kim W."/>
            <person name="Song I."/>
            <person name="Jeong J.-H."/>
            <person name="Kim D."/>
            <person name="Kim S."/>
            <person name="Ryu S."/>
            <person name="Song J.Y."/>
            <person name="Lee S.K."/>
        </authorList>
    </citation>
    <scope>NUCLEOTIDE SEQUENCE [LARGE SCALE GENOMIC DNA]</scope>
    <source>
        <tissue evidence="1">Muscle</tissue>
    </source>
</reference>
<comment type="caution">
    <text evidence="1">The sequence shown here is derived from an EMBL/GenBank/DDBJ whole genome shotgun (WGS) entry which is preliminary data.</text>
</comment>
<gene>
    <name evidence="1" type="ORF">EYF80_022998</name>
</gene>
<proteinExistence type="predicted"/>